<evidence type="ECO:0000313" key="2">
    <source>
        <dbReference type="EMBL" id="KAL1645031.1"/>
    </source>
</evidence>
<sequence>MTTTPTNRFTRFLHRSEEPKDSKASVETPTFEDSIGVEYRKIGRLRCWEATGHVRRKFLVLRVYIEEYLKEHGPDNSTPVIWSVYMIGKSKKSSCPVVLFCNKEISVRKAARKQIEDSGILANFPGFKTGDFTQPPEFDQQLRQLASDDGDISRSSENMTALCDNPTGRLVSTQQCGPHGSVRRKSATVGTVFSWDGLLLFTTASHAFFEHDCPINFEADGELDLDLNFDAEGLDVESVESSEDEGAAEGFQRPPENEGPARDVTSRPSNPSPAFDRDDVVLSSKDGPNPGLDYCLVMWKGRQPAEGKKSLCNYHIVQPRMRASDMPRDVAVVAYTGSGNARGGMLSGTPSLMTLPGGKKTQELWLVRLDGALAEGDCGSIVVNKETGDLEGHIVAGSPGSGNAYIIPAHGMLQDIRRRLPSQLQIWTRFGNCGPRVPTTAINSKEACALAGRFREILSEARKAKLSEARRSRSTVPQLHIHNIPVDPQNPSDRRPLRFRNMLRYLSDRPLQWNQPDLLDDALTCVPLETLHREAEKEFQALRTDAATYSPVRPPILGFQDCVIRALLRWFKRSFFSWVDNPTCSRCGGKTTPVGMGEPLVNERAGGANQVEIYRCHDGSCGSFERFPRYNDPFTLLRTRKGRSGEWTLYMSAEQKMRLKREDETEQRELQAFVLKQVTQELCSLDVAAGSTVSLCQPDIDEETADSVKGWRLSDNVVIG</sequence>
<dbReference type="InterPro" id="IPR050883">
    <property type="entry name" value="PNGase"/>
</dbReference>
<dbReference type="InterPro" id="IPR038765">
    <property type="entry name" value="Papain-like_cys_pep_sf"/>
</dbReference>
<dbReference type="SUPFAM" id="SSF54001">
    <property type="entry name" value="Cysteine proteinases"/>
    <property type="match status" value="1"/>
</dbReference>
<dbReference type="PANTHER" id="PTHR12143">
    <property type="entry name" value="PEPTIDE N-GLYCANASE PNGASE -RELATED"/>
    <property type="match status" value="1"/>
</dbReference>
<reference evidence="2 3" key="1">
    <citation type="journal article" date="2023" name="Plant Dis.">
        <title>First Report of Diplodia intermedia Causing Canker and Dieback Diseases on Apple Trees in Canada.</title>
        <authorList>
            <person name="Ellouze W."/>
            <person name="Ilyukhin E."/>
            <person name="Sulman M."/>
            <person name="Ali S."/>
        </authorList>
    </citation>
    <scope>NUCLEOTIDE SEQUENCE [LARGE SCALE GENOMIC DNA]</scope>
    <source>
        <strain evidence="2 3">M45-28</strain>
    </source>
</reference>
<feature type="region of interest" description="Disordered" evidence="1">
    <location>
        <begin position="236"/>
        <end position="286"/>
    </location>
</feature>
<gene>
    <name evidence="2" type="primary">png1_1</name>
    <name evidence="2" type="ORF">SLS58_004102</name>
</gene>
<dbReference type="EMBL" id="JAKEKT020000021">
    <property type="protein sequence ID" value="KAL1645031.1"/>
    <property type="molecule type" value="Genomic_DNA"/>
</dbReference>
<dbReference type="Gene3D" id="2.20.25.10">
    <property type="match status" value="1"/>
</dbReference>
<feature type="compositionally biased region" description="Basic and acidic residues" evidence="1">
    <location>
        <begin position="255"/>
        <end position="265"/>
    </location>
</feature>
<dbReference type="Proteomes" id="UP001521184">
    <property type="component" value="Unassembled WGS sequence"/>
</dbReference>
<comment type="caution">
    <text evidence="2">The sequence shown here is derived from an EMBL/GenBank/DDBJ whole genome shotgun (WGS) entry which is preliminary data.</text>
</comment>
<name>A0ABR3TVE7_9PEZI</name>
<dbReference type="PANTHER" id="PTHR12143:SF19">
    <property type="entry name" value="PEPTIDE-N(4)-(N-ACETYL-BETA-GLUCOSAMINYL)ASPARAGINE AMIDASE"/>
    <property type="match status" value="1"/>
</dbReference>
<evidence type="ECO:0000256" key="1">
    <source>
        <dbReference type="SAM" id="MobiDB-lite"/>
    </source>
</evidence>
<protein>
    <submittedName>
        <fullName evidence="2">Protein png1</fullName>
    </submittedName>
</protein>
<organism evidence="2 3">
    <name type="scientific">Diplodia intermedia</name>
    <dbReference type="NCBI Taxonomy" id="856260"/>
    <lineage>
        <taxon>Eukaryota</taxon>
        <taxon>Fungi</taxon>
        <taxon>Dikarya</taxon>
        <taxon>Ascomycota</taxon>
        <taxon>Pezizomycotina</taxon>
        <taxon>Dothideomycetes</taxon>
        <taxon>Dothideomycetes incertae sedis</taxon>
        <taxon>Botryosphaeriales</taxon>
        <taxon>Botryosphaeriaceae</taxon>
        <taxon>Diplodia</taxon>
    </lineage>
</organism>
<keyword evidence="3" id="KW-1185">Reference proteome</keyword>
<dbReference type="Gene3D" id="1.10.1740.90">
    <property type="match status" value="1"/>
</dbReference>
<proteinExistence type="predicted"/>
<evidence type="ECO:0000313" key="3">
    <source>
        <dbReference type="Proteomes" id="UP001521184"/>
    </source>
</evidence>
<accession>A0ABR3TVE7</accession>
<feature type="compositionally biased region" description="Acidic residues" evidence="1">
    <location>
        <begin position="236"/>
        <end position="247"/>
    </location>
</feature>